<feature type="repeat" description="WD" evidence="7">
    <location>
        <begin position="171"/>
        <end position="184"/>
    </location>
</feature>
<dbReference type="PANTHER" id="PTHR43270:SF8">
    <property type="entry name" value="DI- AND TRIPEPTIDASE DUG2-RELATED"/>
    <property type="match status" value="1"/>
</dbReference>
<dbReference type="eggNOG" id="KOG2276">
    <property type="taxonomic scope" value="Eukaryota"/>
</dbReference>
<dbReference type="InParanoid" id="W4KAB8"/>
<dbReference type="GO" id="GO:0006508">
    <property type="term" value="P:proteolysis"/>
    <property type="evidence" value="ECO:0007669"/>
    <property type="project" value="UniProtKB-KW"/>
</dbReference>
<keyword evidence="5" id="KW-0677">Repeat</keyword>
<proteinExistence type="inferred from homology"/>
<dbReference type="InterPro" id="IPR051458">
    <property type="entry name" value="Cyt/Met_Dipeptidase"/>
</dbReference>
<reference evidence="9 10" key="1">
    <citation type="journal article" date="2012" name="New Phytol.">
        <title>Insight into trade-off between wood decay and parasitism from the genome of a fungal forest pathogen.</title>
        <authorList>
            <person name="Olson A."/>
            <person name="Aerts A."/>
            <person name="Asiegbu F."/>
            <person name="Belbahri L."/>
            <person name="Bouzid O."/>
            <person name="Broberg A."/>
            <person name="Canback B."/>
            <person name="Coutinho P.M."/>
            <person name="Cullen D."/>
            <person name="Dalman K."/>
            <person name="Deflorio G."/>
            <person name="van Diepen L.T."/>
            <person name="Dunand C."/>
            <person name="Duplessis S."/>
            <person name="Durling M."/>
            <person name="Gonthier P."/>
            <person name="Grimwood J."/>
            <person name="Fossdal C.G."/>
            <person name="Hansson D."/>
            <person name="Henrissat B."/>
            <person name="Hietala A."/>
            <person name="Himmelstrand K."/>
            <person name="Hoffmeister D."/>
            <person name="Hogberg N."/>
            <person name="James T.Y."/>
            <person name="Karlsson M."/>
            <person name="Kohler A."/>
            <person name="Kues U."/>
            <person name="Lee Y.H."/>
            <person name="Lin Y.C."/>
            <person name="Lind M."/>
            <person name="Lindquist E."/>
            <person name="Lombard V."/>
            <person name="Lucas S."/>
            <person name="Lunden K."/>
            <person name="Morin E."/>
            <person name="Murat C."/>
            <person name="Park J."/>
            <person name="Raffaello T."/>
            <person name="Rouze P."/>
            <person name="Salamov A."/>
            <person name="Schmutz J."/>
            <person name="Solheim H."/>
            <person name="Stahlberg J."/>
            <person name="Velez H."/>
            <person name="de Vries R.P."/>
            <person name="Wiebenga A."/>
            <person name="Woodward S."/>
            <person name="Yakovlev I."/>
            <person name="Garbelotto M."/>
            <person name="Martin F."/>
            <person name="Grigoriev I.V."/>
            <person name="Stenlid J."/>
        </authorList>
    </citation>
    <scope>NUCLEOTIDE SEQUENCE [LARGE SCALE GENOMIC DNA]</scope>
    <source>
        <strain evidence="9 10">TC 32-1</strain>
    </source>
</reference>
<evidence type="ECO:0000256" key="4">
    <source>
        <dbReference type="ARBA" id="ARBA00022723"/>
    </source>
</evidence>
<sequence length="781" mass="84695">MSFGSSLSRDVPAPVPHLVHTLAQPRTSVLSISTDGARIYSGSQSQHIAVWSSTTFTLEATLRGHTGSILALEYAKDRRWLFSASAHKFFDSLPRYQRIASLSAAASYTSSSSHGNNANDDPDDPDVVARARWGQVSQLDVPRPNVIDSAHFGYVYCMALLPSSNQHPLQLVTGSGDETIKLWECTPDPQLVHTFDCCHGAVLSLAAREESVYAGCQDGYVKVWDTLTRALVRTIIVQEGVDVLSLSLLQSDVYTFSANGQVKRYSDTYDCTASWRAHDGIALSSIVSRAPGAVGDAGYVLLSGGNDDTVKVWDIAPPHVPRAAPDDCTGVSDVLVYALSSFVALASVSASADAHREDCRQAATWLVKCLHQLGADTRTLSTDEEHNPVVFATFEGTGTQAGRKKPRILYYGHYDVIAAPRDGWDSDPFRLSARNGYLYGRGATDDKGPTLAVACAAAALRKARKLGVDLVCLVEGEEETGSVGFREAVRRHRDLIGPIDAILVSNSTWIGCDTPCITYGLRGVVHCSIEIASHQKDLHSGVEGGGIDEPMQDMVQLLSTLMGRDRTVLVPGFYDRVRPQDAEERELFKRLEAVTQTPAAALAARWREPSLTIHNVEGSGPRNPTVIPGTVRAQVSLRIVPDQDLDTIARALCAHVRASFAALASPNSLKVAVDHTADWWLGDLAHPWFRALEGAIRDEWGTEPLRIREGGSIPSVPFLEKELNCPALHLPMGQSSDQAHLPNERISLTNLRRGQSVVERFLMAVAGAGAGTRTADTLERR</sequence>
<gene>
    <name evidence="9" type="ORF">HETIRDRAFT_154741</name>
</gene>
<dbReference type="HOGENOM" id="CLU_008535_1_0_1"/>
<evidence type="ECO:0000256" key="5">
    <source>
        <dbReference type="ARBA" id="ARBA00022737"/>
    </source>
</evidence>
<dbReference type="InterPro" id="IPR036322">
    <property type="entry name" value="WD40_repeat_dom_sf"/>
</dbReference>
<dbReference type="GO" id="GO:0006751">
    <property type="term" value="P:glutathione catabolic process"/>
    <property type="evidence" value="ECO:0007669"/>
    <property type="project" value="InterPro"/>
</dbReference>
<protein>
    <submittedName>
        <fullName evidence="9">Metallo peptidase M20</fullName>
    </submittedName>
</protein>
<dbReference type="PROSITE" id="PS50082">
    <property type="entry name" value="WD_REPEATS_2"/>
    <property type="match status" value="2"/>
</dbReference>
<dbReference type="PIRSF" id="PIRSF037237">
    <property type="entry name" value="Peptidase_WD_repeats_DUG2"/>
    <property type="match status" value="1"/>
</dbReference>
<evidence type="ECO:0000256" key="6">
    <source>
        <dbReference type="ARBA" id="ARBA00022801"/>
    </source>
</evidence>
<dbReference type="Pfam" id="PF07687">
    <property type="entry name" value="M20_dimer"/>
    <property type="match status" value="1"/>
</dbReference>
<dbReference type="InterPro" id="IPR015943">
    <property type="entry name" value="WD40/YVTN_repeat-like_dom_sf"/>
</dbReference>
<dbReference type="Gene3D" id="3.40.630.10">
    <property type="entry name" value="Zn peptidases"/>
    <property type="match status" value="1"/>
</dbReference>
<dbReference type="Gene3D" id="2.130.10.10">
    <property type="entry name" value="YVTN repeat-like/Quinoprotein amine dehydrogenase"/>
    <property type="match status" value="2"/>
</dbReference>
<dbReference type="InterPro" id="IPR019775">
    <property type="entry name" value="WD40_repeat_CS"/>
</dbReference>
<evidence type="ECO:0000256" key="3">
    <source>
        <dbReference type="ARBA" id="ARBA00022670"/>
    </source>
</evidence>
<accession>W4KAB8</accession>
<evidence type="ECO:0000256" key="1">
    <source>
        <dbReference type="ARBA" id="ARBA00006247"/>
    </source>
</evidence>
<dbReference type="EMBL" id="KI925458">
    <property type="protein sequence ID" value="ETW82031.1"/>
    <property type="molecule type" value="Genomic_DNA"/>
</dbReference>
<evidence type="ECO:0000256" key="2">
    <source>
        <dbReference type="ARBA" id="ARBA00022574"/>
    </source>
</evidence>
<dbReference type="OrthoDB" id="7832001at2759"/>
<dbReference type="InterPro" id="IPR011650">
    <property type="entry name" value="Peptidase_M20_dimer"/>
</dbReference>
<evidence type="ECO:0000313" key="9">
    <source>
        <dbReference type="EMBL" id="ETW82031.1"/>
    </source>
</evidence>
<keyword evidence="10" id="KW-1185">Reference proteome</keyword>
<dbReference type="GO" id="GO:0008233">
    <property type="term" value="F:peptidase activity"/>
    <property type="evidence" value="ECO:0007669"/>
    <property type="project" value="UniProtKB-KW"/>
</dbReference>
<dbReference type="Proteomes" id="UP000030671">
    <property type="component" value="Unassembled WGS sequence"/>
</dbReference>
<dbReference type="Gene3D" id="3.30.70.360">
    <property type="match status" value="1"/>
</dbReference>
<dbReference type="SMART" id="SM00320">
    <property type="entry name" value="WD40"/>
    <property type="match status" value="5"/>
</dbReference>
<keyword evidence="6" id="KW-0378">Hydrolase</keyword>
<dbReference type="SUPFAM" id="SSF50978">
    <property type="entry name" value="WD40 repeat-like"/>
    <property type="match status" value="1"/>
</dbReference>
<keyword evidence="4" id="KW-0479">Metal-binding</keyword>
<dbReference type="GO" id="GO:0046872">
    <property type="term" value="F:metal ion binding"/>
    <property type="evidence" value="ECO:0007669"/>
    <property type="project" value="UniProtKB-KW"/>
</dbReference>
<dbReference type="Pfam" id="PF01546">
    <property type="entry name" value="Peptidase_M20"/>
    <property type="match status" value="1"/>
</dbReference>
<comment type="similarity">
    <text evidence="1">Belongs to the peptidase M20A family.</text>
</comment>
<dbReference type="PROSITE" id="PS00678">
    <property type="entry name" value="WD_REPEATS_1"/>
    <property type="match status" value="1"/>
</dbReference>
<name>W4KAB8_HETIT</name>
<dbReference type="Pfam" id="PF00400">
    <property type="entry name" value="WD40"/>
    <property type="match status" value="4"/>
</dbReference>
<keyword evidence="3" id="KW-0645">Protease</keyword>
<keyword evidence="2 7" id="KW-0853">WD repeat</keyword>
<dbReference type="GeneID" id="20667519"/>
<evidence type="ECO:0000256" key="7">
    <source>
        <dbReference type="PROSITE-ProRule" id="PRU00221"/>
    </source>
</evidence>
<dbReference type="SUPFAM" id="SSF53187">
    <property type="entry name" value="Zn-dependent exopeptidases"/>
    <property type="match status" value="1"/>
</dbReference>
<dbReference type="AlphaFoldDB" id="W4KAB8"/>
<organism evidence="9 10">
    <name type="scientific">Heterobasidion irregulare (strain TC 32-1)</name>
    <dbReference type="NCBI Taxonomy" id="747525"/>
    <lineage>
        <taxon>Eukaryota</taxon>
        <taxon>Fungi</taxon>
        <taxon>Dikarya</taxon>
        <taxon>Basidiomycota</taxon>
        <taxon>Agaricomycotina</taxon>
        <taxon>Agaricomycetes</taxon>
        <taxon>Russulales</taxon>
        <taxon>Bondarzewiaceae</taxon>
        <taxon>Heterobasidion</taxon>
        <taxon>Heterobasidion annosum species complex</taxon>
    </lineage>
</organism>
<dbReference type="PANTHER" id="PTHR43270">
    <property type="entry name" value="BETA-ALA-HIS DIPEPTIDASE"/>
    <property type="match status" value="1"/>
</dbReference>
<dbReference type="InterPro" id="IPR017149">
    <property type="entry name" value="GSH_degradosome_Dug2"/>
</dbReference>
<dbReference type="STRING" id="747525.W4KAB8"/>
<dbReference type="RefSeq" id="XP_009546610.1">
    <property type="nucleotide sequence ID" value="XM_009548315.1"/>
</dbReference>
<dbReference type="InterPro" id="IPR020472">
    <property type="entry name" value="WD40_PAC1"/>
</dbReference>
<evidence type="ECO:0000313" key="10">
    <source>
        <dbReference type="Proteomes" id="UP000030671"/>
    </source>
</evidence>
<feature type="domain" description="Peptidase M20 dimerisation" evidence="8">
    <location>
        <begin position="519"/>
        <end position="658"/>
    </location>
</feature>
<feature type="repeat" description="WD" evidence="7">
    <location>
        <begin position="298"/>
        <end position="315"/>
    </location>
</feature>
<dbReference type="InterPro" id="IPR002933">
    <property type="entry name" value="Peptidase_M20"/>
</dbReference>
<dbReference type="InterPro" id="IPR001680">
    <property type="entry name" value="WD40_rpt"/>
</dbReference>
<evidence type="ECO:0000259" key="8">
    <source>
        <dbReference type="Pfam" id="PF07687"/>
    </source>
</evidence>
<dbReference type="PRINTS" id="PR00320">
    <property type="entry name" value="GPROTEINBRPT"/>
</dbReference>
<dbReference type="KEGG" id="hir:HETIRDRAFT_154741"/>